<protein>
    <submittedName>
        <fullName evidence="2">Glycine zipper family protein</fullName>
    </submittedName>
</protein>
<evidence type="ECO:0000313" key="3">
    <source>
        <dbReference type="Proteomes" id="UP000279760"/>
    </source>
</evidence>
<evidence type="ECO:0000313" key="2">
    <source>
        <dbReference type="EMBL" id="AYV23218.1"/>
    </source>
</evidence>
<sequence>MNIKSSLFILFTAIYSATSFANVIVDTKGVDMEKYNADMYECQQLSTQVQSNQVNSLGRDVVGSTARTAALGAAGTAIAGGHGSKGAKVGAGVGLVGGLLHHRAEAQYSEAKYQHDVDSVMKQCMVGRGYNVLN</sequence>
<evidence type="ECO:0000256" key="1">
    <source>
        <dbReference type="SAM" id="SignalP"/>
    </source>
</evidence>
<accession>A0A3G4VGV4</accession>
<keyword evidence="1" id="KW-0732">Signal</keyword>
<feature type="chain" id="PRO_5017969987" evidence="1">
    <location>
        <begin position="22"/>
        <end position="134"/>
    </location>
</feature>
<feature type="signal peptide" evidence="1">
    <location>
        <begin position="1"/>
        <end position="21"/>
    </location>
</feature>
<dbReference type="EMBL" id="CP033578">
    <property type="protein sequence ID" value="AYV23218.1"/>
    <property type="molecule type" value="Genomic_DNA"/>
</dbReference>
<dbReference type="Proteomes" id="UP000279760">
    <property type="component" value="Chromosome 2"/>
</dbReference>
<reference evidence="2 3" key="1">
    <citation type="submission" date="2018-11" db="EMBL/GenBank/DDBJ databases">
        <title>Complete Genome Sequence of Vbrio mediterranei 117-T6: a Potential Pathogen Bacteria Isolated from the Conchocelis of Pyropia.</title>
        <authorList>
            <person name="Liu Q."/>
        </authorList>
    </citation>
    <scope>NUCLEOTIDE SEQUENCE [LARGE SCALE GENOMIC DNA]</scope>
    <source>
        <strain evidence="2 3">117-T6</strain>
    </source>
</reference>
<organism evidence="2 3">
    <name type="scientific">Vibrio mediterranei</name>
    <dbReference type="NCBI Taxonomy" id="689"/>
    <lineage>
        <taxon>Bacteria</taxon>
        <taxon>Pseudomonadati</taxon>
        <taxon>Pseudomonadota</taxon>
        <taxon>Gammaproteobacteria</taxon>
        <taxon>Vibrionales</taxon>
        <taxon>Vibrionaceae</taxon>
        <taxon>Vibrio</taxon>
    </lineage>
</organism>
<dbReference type="AlphaFoldDB" id="A0A3G4VGV4"/>
<gene>
    <name evidence="2" type="ORF">ECB94_18095</name>
</gene>
<proteinExistence type="predicted"/>
<dbReference type="RefSeq" id="WP_124941306.1">
    <property type="nucleotide sequence ID" value="NZ_CP033578.1"/>
</dbReference>
<name>A0A3G4VGV4_9VIBR</name>